<evidence type="ECO:0000313" key="1">
    <source>
        <dbReference type="EMBL" id="JAE08419.1"/>
    </source>
</evidence>
<dbReference type="EMBL" id="GBRH01189477">
    <property type="protein sequence ID" value="JAE08419.1"/>
    <property type="molecule type" value="Transcribed_RNA"/>
</dbReference>
<reference evidence="1" key="2">
    <citation type="journal article" date="2015" name="Data Brief">
        <title>Shoot transcriptome of the giant reed, Arundo donax.</title>
        <authorList>
            <person name="Barrero R.A."/>
            <person name="Guerrero F.D."/>
            <person name="Moolhuijzen P."/>
            <person name="Goolsby J.A."/>
            <person name="Tidwell J."/>
            <person name="Bellgard S.E."/>
            <person name="Bellgard M.I."/>
        </authorList>
    </citation>
    <scope>NUCLEOTIDE SEQUENCE</scope>
    <source>
        <tissue evidence="1">Shoot tissue taken approximately 20 cm above the soil surface</tissue>
    </source>
</reference>
<proteinExistence type="predicted"/>
<sequence>MSFTIVNYRVGNPRDGMGGKWRHSSIKGLSSFKLV</sequence>
<reference evidence="1" key="1">
    <citation type="submission" date="2014-09" db="EMBL/GenBank/DDBJ databases">
        <authorList>
            <person name="Magalhaes I.L.F."/>
            <person name="Oliveira U."/>
            <person name="Santos F.R."/>
            <person name="Vidigal T.H.D.A."/>
            <person name="Brescovit A.D."/>
            <person name="Santos A.J."/>
        </authorList>
    </citation>
    <scope>NUCLEOTIDE SEQUENCE</scope>
    <source>
        <tissue evidence="1">Shoot tissue taken approximately 20 cm above the soil surface</tissue>
    </source>
</reference>
<protein>
    <submittedName>
        <fullName evidence="1">Uncharacterized protein</fullName>
    </submittedName>
</protein>
<organism evidence="1">
    <name type="scientific">Arundo donax</name>
    <name type="common">Giant reed</name>
    <name type="synonym">Donax arundinaceus</name>
    <dbReference type="NCBI Taxonomy" id="35708"/>
    <lineage>
        <taxon>Eukaryota</taxon>
        <taxon>Viridiplantae</taxon>
        <taxon>Streptophyta</taxon>
        <taxon>Embryophyta</taxon>
        <taxon>Tracheophyta</taxon>
        <taxon>Spermatophyta</taxon>
        <taxon>Magnoliopsida</taxon>
        <taxon>Liliopsida</taxon>
        <taxon>Poales</taxon>
        <taxon>Poaceae</taxon>
        <taxon>PACMAD clade</taxon>
        <taxon>Arundinoideae</taxon>
        <taxon>Arundineae</taxon>
        <taxon>Arundo</taxon>
    </lineage>
</organism>
<name>A0A0A9FB26_ARUDO</name>
<dbReference type="AlphaFoldDB" id="A0A0A9FB26"/>
<accession>A0A0A9FB26</accession>